<feature type="transmembrane region" description="Helical" evidence="8">
    <location>
        <begin position="405"/>
        <end position="429"/>
    </location>
</feature>
<dbReference type="Pfam" id="PF01618">
    <property type="entry name" value="MotA_ExbB"/>
    <property type="match status" value="1"/>
</dbReference>
<evidence type="ECO:0000256" key="4">
    <source>
        <dbReference type="ARBA" id="ARBA00022989"/>
    </source>
</evidence>
<evidence type="ECO:0000256" key="5">
    <source>
        <dbReference type="ARBA" id="ARBA00023136"/>
    </source>
</evidence>
<dbReference type="PANTHER" id="PTHR30625">
    <property type="entry name" value="PROTEIN TOLQ"/>
    <property type="match status" value="1"/>
</dbReference>
<evidence type="ECO:0000259" key="9">
    <source>
        <dbReference type="Pfam" id="PF01618"/>
    </source>
</evidence>
<dbReference type="PIRSF" id="PIRSF037714">
    <property type="entry name" value="TolR"/>
    <property type="match status" value="1"/>
</dbReference>
<dbReference type="GO" id="GO:0005886">
    <property type="term" value="C:plasma membrane"/>
    <property type="evidence" value="ECO:0007669"/>
    <property type="project" value="UniProtKB-SubCell"/>
</dbReference>
<keyword evidence="6" id="KW-0813">Transport</keyword>
<evidence type="ECO:0000256" key="8">
    <source>
        <dbReference type="SAM" id="Phobius"/>
    </source>
</evidence>
<keyword evidence="2" id="KW-1003">Cell membrane</keyword>
<dbReference type="InterPro" id="IPR002898">
    <property type="entry name" value="MotA_ExbB_proton_chnl"/>
</dbReference>
<keyword evidence="6" id="KW-0653">Protein transport</keyword>
<feature type="transmembrane region" description="Helical" evidence="8">
    <location>
        <begin position="43"/>
        <end position="60"/>
    </location>
</feature>
<reference evidence="10 11" key="1">
    <citation type="submission" date="2018-05" db="EMBL/GenBank/DDBJ databases">
        <title>Coraliomargarita sinensis sp. nov., isolated from a marine solar saltern.</title>
        <authorList>
            <person name="Zhou L.Y."/>
        </authorList>
    </citation>
    <scope>NUCLEOTIDE SEQUENCE [LARGE SCALE GENOMIC DNA]</scope>
    <source>
        <strain evidence="10 11">WN38</strain>
    </source>
</reference>
<evidence type="ECO:0000256" key="6">
    <source>
        <dbReference type="RuleBase" id="RU004057"/>
    </source>
</evidence>
<feature type="domain" description="MotA/TolQ/ExbB proton channel" evidence="9">
    <location>
        <begin position="367"/>
        <end position="486"/>
    </location>
</feature>
<protein>
    <recommendedName>
        <fullName evidence="9">MotA/TolQ/ExbB proton channel domain-containing protein</fullName>
    </recommendedName>
</protein>
<dbReference type="Proteomes" id="UP000247099">
    <property type="component" value="Unassembled WGS sequence"/>
</dbReference>
<feature type="transmembrane region" description="Helical" evidence="8">
    <location>
        <begin position="309"/>
        <end position="330"/>
    </location>
</feature>
<dbReference type="InterPro" id="IPR017270">
    <property type="entry name" value="MotA/TolQ/ExbB-rel"/>
</dbReference>
<keyword evidence="3 8" id="KW-0812">Transmembrane</keyword>
<dbReference type="PANTHER" id="PTHR30625:SF11">
    <property type="entry name" value="MOTA_TOLQ_EXBB PROTON CHANNEL DOMAIN-CONTAINING PROTEIN"/>
    <property type="match status" value="1"/>
</dbReference>
<evidence type="ECO:0000313" key="11">
    <source>
        <dbReference type="Proteomes" id="UP000247099"/>
    </source>
</evidence>
<dbReference type="GO" id="GO:0017038">
    <property type="term" value="P:protein import"/>
    <property type="evidence" value="ECO:0007669"/>
    <property type="project" value="TreeGrafter"/>
</dbReference>
<sequence length="501" mass="54337">MRQSQSYMRSIKVGVPPLGGPIVGKSPPRGGTSTLACRRAMRAFGLLFAILFFLPLTAPAQNLEQIATEREAKLENALERLRELRSEIQAEQVPLARELNQKGARADELADEVDRVQRVRDNRSVELETLRARVDGRQRQVDYVKRTLLPDYLADYDASLSPAERPKAGEAVRAYNLFLEAPEASESEKLDRGLALMQESLAQVEALLGGQRIEGQALSPEGTLRDGSFIQIGPLLYFATDDGALAGLVEETQSLNARVLPLEGEAAQSVAQVAATGRGELPVDPSLGDALAVDATKDTFLEHLAKGGIWVYPILVFAVVATIVAIIKLVQVFTIRHPKPMVIHEIVKALRENRQKEARELAAAQPQPARDMLIAAVDHADESIEMIEEVMYESMLGTQPRLERFLNVIAVTAAAAPLLGLLGTVTGIIKTFRLMTVFGAGDPKPLISGISEALITTELGLVLAIPALVLHALLSRKVAGIMAYLEKSAVTFVNGLSRSAK</sequence>
<feature type="transmembrane region" description="Helical" evidence="8">
    <location>
        <begin position="449"/>
        <end position="474"/>
    </location>
</feature>
<accession>A0A317ZKK0</accession>
<evidence type="ECO:0000256" key="3">
    <source>
        <dbReference type="ARBA" id="ARBA00022692"/>
    </source>
</evidence>
<gene>
    <name evidence="10" type="ORF">DDZ13_01330</name>
</gene>
<dbReference type="InterPro" id="IPR050790">
    <property type="entry name" value="ExbB/TolQ_transport"/>
</dbReference>
<evidence type="ECO:0000256" key="7">
    <source>
        <dbReference type="SAM" id="Coils"/>
    </source>
</evidence>
<evidence type="ECO:0000256" key="1">
    <source>
        <dbReference type="ARBA" id="ARBA00004651"/>
    </source>
</evidence>
<name>A0A317ZKK0_9BACT</name>
<evidence type="ECO:0000313" key="10">
    <source>
        <dbReference type="EMBL" id="PXA05542.1"/>
    </source>
</evidence>
<dbReference type="EMBL" id="QHJQ01000001">
    <property type="protein sequence ID" value="PXA05542.1"/>
    <property type="molecule type" value="Genomic_DNA"/>
</dbReference>
<keyword evidence="4 8" id="KW-1133">Transmembrane helix</keyword>
<organism evidence="10 11">
    <name type="scientific">Coraliomargarita sinensis</name>
    <dbReference type="NCBI Taxonomy" id="2174842"/>
    <lineage>
        <taxon>Bacteria</taxon>
        <taxon>Pseudomonadati</taxon>
        <taxon>Verrucomicrobiota</taxon>
        <taxon>Opitutia</taxon>
        <taxon>Puniceicoccales</taxon>
        <taxon>Coraliomargaritaceae</taxon>
        <taxon>Coraliomargarita</taxon>
    </lineage>
</organism>
<dbReference type="AlphaFoldDB" id="A0A317ZKK0"/>
<comment type="subcellular location">
    <subcellularLocation>
        <location evidence="1">Cell membrane</location>
        <topology evidence="1">Multi-pass membrane protein</topology>
    </subcellularLocation>
    <subcellularLocation>
        <location evidence="6">Membrane</location>
        <topology evidence="6">Multi-pass membrane protein</topology>
    </subcellularLocation>
</comment>
<keyword evidence="7" id="KW-0175">Coiled coil</keyword>
<evidence type="ECO:0000256" key="2">
    <source>
        <dbReference type="ARBA" id="ARBA00022475"/>
    </source>
</evidence>
<comment type="caution">
    <text evidence="10">The sequence shown here is derived from an EMBL/GenBank/DDBJ whole genome shotgun (WGS) entry which is preliminary data.</text>
</comment>
<proteinExistence type="inferred from homology"/>
<comment type="similarity">
    <text evidence="6">Belongs to the exbB/tolQ family.</text>
</comment>
<feature type="coiled-coil region" evidence="7">
    <location>
        <begin position="60"/>
        <end position="91"/>
    </location>
</feature>
<keyword evidence="11" id="KW-1185">Reference proteome</keyword>
<dbReference type="InParanoid" id="A0A317ZKK0"/>
<keyword evidence="5 8" id="KW-0472">Membrane</keyword>